<evidence type="ECO:0000313" key="2">
    <source>
        <dbReference type="EMBL" id="KAJ0961246.1"/>
    </source>
</evidence>
<comment type="caution">
    <text evidence="2">The sequence shown here is derived from an EMBL/GenBank/DDBJ whole genome shotgun (WGS) entry which is preliminary data.</text>
</comment>
<feature type="domain" description="Reverse transcriptase" evidence="1">
    <location>
        <begin position="65"/>
        <end position="185"/>
    </location>
</feature>
<reference evidence="2 3" key="1">
    <citation type="journal article" date="2022" name="Hortic Res">
        <title>The genome of Dioscorea zingiberensis sheds light on the biosynthesis, origin and evolution of the medicinally important diosgenin saponins.</title>
        <authorList>
            <person name="Li Y."/>
            <person name="Tan C."/>
            <person name="Li Z."/>
            <person name="Guo J."/>
            <person name="Li S."/>
            <person name="Chen X."/>
            <person name="Wang C."/>
            <person name="Dai X."/>
            <person name="Yang H."/>
            <person name="Song W."/>
            <person name="Hou L."/>
            <person name="Xu J."/>
            <person name="Tong Z."/>
            <person name="Xu A."/>
            <person name="Yuan X."/>
            <person name="Wang W."/>
            <person name="Yang Q."/>
            <person name="Chen L."/>
            <person name="Sun Z."/>
            <person name="Wang K."/>
            <person name="Pan B."/>
            <person name="Chen J."/>
            <person name="Bao Y."/>
            <person name="Liu F."/>
            <person name="Qi X."/>
            <person name="Gang D.R."/>
            <person name="Wen J."/>
            <person name="Li J."/>
        </authorList>
    </citation>
    <scope>NUCLEOTIDE SEQUENCE [LARGE SCALE GENOMIC DNA]</scope>
    <source>
        <strain evidence="2">Dzin_1.0</strain>
    </source>
</reference>
<protein>
    <recommendedName>
        <fullName evidence="1">Reverse transcriptase domain-containing protein</fullName>
    </recommendedName>
</protein>
<organism evidence="2 3">
    <name type="scientific">Dioscorea zingiberensis</name>
    <dbReference type="NCBI Taxonomy" id="325984"/>
    <lineage>
        <taxon>Eukaryota</taxon>
        <taxon>Viridiplantae</taxon>
        <taxon>Streptophyta</taxon>
        <taxon>Embryophyta</taxon>
        <taxon>Tracheophyta</taxon>
        <taxon>Spermatophyta</taxon>
        <taxon>Magnoliopsida</taxon>
        <taxon>Liliopsida</taxon>
        <taxon>Dioscoreales</taxon>
        <taxon>Dioscoreaceae</taxon>
        <taxon>Dioscorea</taxon>
    </lineage>
</organism>
<dbReference type="PANTHER" id="PTHR31635">
    <property type="entry name" value="REVERSE TRANSCRIPTASE DOMAIN-CONTAINING PROTEIN-RELATED"/>
    <property type="match status" value="1"/>
</dbReference>
<accession>A0A9D5H2Y0</accession>
<dbReference type="Pfam" id="PF00078">
    <property type="entry name" value="RVT_1"/>
    <property type="match status" value="1"/>
</dbReference>
<dbReference type="InterPro" id="IPR043502">
    <property type="entry name" value="DNA/RNA_pol_sf"/>
</dbReference>
<dbReference type="PROSITE" id="PS50878">
    <property type="entry name" value="RT_POL"/>
    <property type="match status" value="1"/>
</dbReference>
<dbReference type="SUPFAM" id="SSF56672">
    <property type="entry name" value="DNA/RNA polymerases"/>
    <property type="match status" value="1"/>
</dbReference>
<evidence type="ECO:0000259" key="1">
    <source>
        <dbReference type="PROSITE" id="PS50878"/>
    </source>
</evidence>
<dbReference type="Proteomes" id="UP001085076">
    <property type="component" value="Unassembled WGS sequence"/>
</dbReference>
<keyword evidence="3" id="KW-1185">Reference proteome</keyword>
<sequence>MPDDLPTLSTDQQENLIKPVSKHEIFKAMSSMANGKSPRPNGLNVEFLKYFWHTIGDSITQSIQHFFNIGHMPSSWNRTHICLIPKKKNPKTVTDFRPISLCNTNYKIITKIMSNRLKQILPDIIGIEQTAFVQGRSIFDNILMAQELVHSLEKNTKDHLMMILKIDMEKAYDVVCWNSIYAMLM</sequence>
<dbReference type="OrthoDB" id="785525at2759"/>
<dbReference type="PANTHER" id="PTHR31635:SF196">
    <property type="entry name" value="REVERSE TRANSCRIPTASE DOMAIN-CONTAINING PROTEIN-RELATED"/>
    <property type="match status" value="1"/>
</dbReference>
<gene>
    <name evidence="2" type="ORF">J5N97_000792</name>
</gene>
<proteinExistence type="predicted"/>
<dbReference type="AlphaFoldDB" id="A0A9D5H2Y0"/>
<dbReference type="CDD" id="cd01650">
    <property type="entry name" value="RT_nLTR_like"/>
    <property type="match status" value="1"/>
</dbReference>
<evidence type="ECO:0000313" key="3">
    <source>
        <dbReference type="Proteomes" id="UP001085076"/>
    </source>
</evidence>
<dbReference type="InterPro" id="IPR000477">
    <property type="entry name" value="RT_dom"/>
</dbReference>
<name>A0A9D5H2Y0_9LILI</name>
<dbReference type="EMBL" id="JAGGNH010000034">
    <property type="protein sequence ID" value="KAJ0961246.1"/>
    <property type="molecule type" value="Genomic_DNA"/>
</dbReference>